<dbReference type="AlphaFoldDB" id="A0A916UZL9"/>
<gene>
    <name evidence="2" type="ORF">GCM10010994_60540</name>
</gene>
<accession>A0A916UZL9</accession>
<name>A0A916UZL9_9HYPH</name>
<keyword evidence="3" id="KW-1185">Reference proteome</keyword>
<dbReference type="RefSeq" id="WP_188612921.1">
    <property type="nucleotide sequence ID" value="NZ_BMGG01000019.1"/>
</dbReference>
<evidence type="ECO:0000313" key="2">
    <source>
        <dbReference type="EMBL" id="GGC94685.1"/>
    </source>
</evidence>
<reference evidence="2" key="2">
    <citation type="submission" date="2020-09" db="EMBL/GenBank/DDBJ databases">
        <authorList>
            <person name="Sun Q."/>
            <person name="Zhou Y."/>
        </authorList>
    </citation>
    <scope>NUCLEOTIDE SEQUENCE</scope>
    <source>
        <strain evidence="2">CGMCC 1.12919</strain>
    </source>
</reference>
<evidence type="ECO:0000313" key="3">
    <source>
        <dbReference type="Proteomes" id="UP000637002"/>
    </source>
</evidence>
<feature type="compositionally biased region" description="Basic and acidic residues" evidence="1">
    <location>
        <begin position="252"/>
        <end position="264"/>
    </location>
</feature>
<feature type="compositionally biased region" description="Acidic residues" evidence="1">
    <location>
        <begin position="309"/>
        <end position="325"/>
    </location>
</feature>
<feature type="region of interest" description="Disordered" evidence="1">
    <location>
        <begin position="207"/>
        <end position="351"/>
    </location>
</feature>
<feature type="compositionally biased region" description="Basic and acidic residues" evidence="1">
    <location>
        <begin position="284"/>
        <end position="293"/>
    </location>
</feature>
<dbReference type="EMBL" id="BMGG01000019">
    <property type="protein sequence ID" value="GGC94685.1"/>
    <property type="molecule type" value="Genomic_DNA"/>
</dbReference>
<comment type="caution">
    <text evidence="2">The sequence shown here is derived from an EMBL/GenBank/DDBJ whole genome shotgun (WGS) entry which is preliminary data.</text>
</comment>
<dbReference type="Proteomes" id="UP000637002">
    <property type="component" value="Unassembled WGS sequence"/>
</dbReference>
<reference evidence="2" key="1">
    <citation type="journal article" date="2014" name="Int. J. Syst. Evol. Microbiol.">
        <title>Complete genome sequence of Corynebacterium casei LMG S-19264T (=DSM 44701T), isolated from a smear-ripened cheese.</title>
        <authorList>
            <consortium name="US DOE Joint Genome Institute (JGI-PGF)"/>
            <person name="Walter F."/>
            <person name="Albersmeier A."/>
            <person name="Kalinowski J."/>
            <person name="Ruckert C."/>
        </authorList>
    </citation>
    <scope>NUCLEOTIDE SEQUENCE</scope>
    <source>
        <strain evidence="2">CGMCC 1.12919</strain>
    </source>
</reference>
<sequence length="351" mass="38377">MTIHTKIAPAVGSAGELNLRDLTHRFGDEPRVYDLLLAFRLGFADPHKIRTLIRRNIVELESYGQVSATAAETSRKGGRPGKAYYLNEGQALVICALSRTATAAQVRRQLIVVFMTYRQMAGGISFGLAGDERRALRDICDLGHIVAHDGFRYLWVPLSRTMEDVLAAFDADRTELEWNHGTEPLDPLGQPDIRFDEAEPDACAELTWPEVGPGAMPSARFDSNDDDEESGDEREPSLGAPEVHPINTIGMRDMEPIVDRRASQERWAAGGRRDLEADPLDAGEVEHDGRELSWPESAGRGPLDHLSGTDDDELGDTGIGDEEAIGEQAQRHLDAGGTILGSSDAPIGPRH</sequence>
<protein>
    <submittedName>
        <fullName evidence="2">Uncharacterized protein</fullName>
    </submittedName>
</protein>
<organism evidence="2 3">
    <name type="scientific">Chelatococcus reniformis</name>
    <dbReference type="NCBI Taxonomy" id="1494448"/>
    <lineage>
        <taxon>Bacteria</taxon>
        <taxon>Pseudomonadati</taxon>
        <taxon>Pseudomonadota</taxon>
        <taxon>Alphaproteobacteria</taxon>
        <taxon>Hyphomicrobiales</taxon>
        <taxon>Chelatococcaceae</taxon>
        <taxon>Chelatococcus</taxon>
    </lineage>
</organism>
<proteinExistence type="predicted"/>
<evidence type="ECO:0000256" key="1">
    <source>
        <dbReference type="SAM" id="MobiDB-lite"/>
    </source>
</evidence>